<organism evidence="2 3">
    <name type="scientific">Caerostris extrusa</name>
    <name type="common">Bark spider</name>
    <name type="synonym">Caerostris bankana</name>
    <dbReference type="NCBI Taxonomy" id="172846"/>
    <lineage>
        <taxon>Eukaryota</taxon>
        <taxon>Metazoa</taxon>
        <taxon>Ecdysozoa</taxon>
        <taxon>Arthropoda</taxon>
        <taxon>Chelicerata</taxon>
        <taxon>Arachnida</taxon>
        <taxon>Araneae</taxon>
        <taxon>Araneomorphae</taxon>
        <taxon>Entelegynae</taxon>
        <taxon>Araneoidea</taxon>
        <taxon>Araneidae</taxon>
        <taxon>Caerostris</taxon>
    </lineage>
</organism>
<proteinExistence type="predicted"/>
<keyword evidence="1" id="KW-1133">Transmembrane helix</keyword>
<feature type="transmembrane region" description="Helical" evidence="1">
    <location>
        <begin position="92"/>
        <end position="113"/>
    </location>
</feature>
<sequence length="117" mass="12700">MLRASPAHFCLWGNPRITGHFARVGTTPACHSLDHRSHLASPLIIHRASHLLSAKANHSGCRLPASTCSLSPPFVCTDDNDTRKTAGHFRTAQFMLCWVTVIALASILCLSTVSPQK</sequence>
<comment type="caution">
    <text evidence="2">The sequence shown here is derived from an EMBL/GenBank/DDBJ whole genome shotgun (WGS) entry which is preliminary data.</text>
</comment>
<dbReference type="AlphaFoldDB" id="A0AAV4T5M2"/>
<accession>A0AAV4T5M2</accession>
<keyword evidence="1" id="KW-0812">Transmembrane</keyword>
<gene>
    <name evidence="2" type="ORF">CEXT_165331</name>
</gene>
<evidence type="ECO:0000313" key="3">
    <source>
        <dbReference type="Proteomes" id="UP001054945"/>
    </source>
</evidence>
<protein>
    <submittedName>
        <fullName evidence="2">Uncharacterized protein</fullName>
    </submittedName>
</protein>
<reference evidence="2 3" key="1">
    <citation type="submission" date="2021-06" db="EMBL/GenBank/DDBJ databases">
        <title>Caerostris extrusa draft genome.</title>
        <authorList>
            <person name="Kono N."/>
            <person name="Arakawa K."/>
        </authorList>
    </citation>
    <scope>NUCLEOTIDE SEQUENCE [LARGE SCALE GENOMIC DNA]</scope>
</reference>
<evidence type="ECO:0000313" key="2">
    <source>
        <dbReference type="EMBL" id="GIY41494.1"/>
    </source>
</evidence>
<dbReference type="EMBL" id="BPLR01010718">
    <property type="protein sequence ID" value="GIY41494.1"/>
    <property type="molecule type" value="Genomic_DNA"/>
</dbReference>
<name>A0AAV4T5M2_CAEEX</name>
<evidence type="ECO:0000256" key="1">
    <source>
        <dbReference type="SAM" id="Phobius"/>
    </source>
</evidence>
<keyword evidence="1" id="KW-0472">Membrane</keyword>
<keyword evidence="3" id="KW-1185">Reference proteome</keyword>
<dbReference type="Proteomes" id="UP001054945">
    <property type="component" value="Unassembled WGS sequence"/>
</dbReference>